<feature type="domain" description="Conserved hypothetical protein CHP03032" evidence="1">
    <location>
        <begin position="22"/>
        <end position="336"/>
    </location>
</feature>
<dbReference type="KEGG" id="nre:BES08_28195"/>
<accession>A0A1D8AF07</accession>
<name>A0A1D8AF07_9SPHN</name>
<geneLocation type="plasmid" evidence="2 3">
    <name>pSA2</name>
</geneLocation>
<proteinExistence type="predicted"/>
<reference evidence="3" key="1">
    <citation type="journal article" date="2017" name="J. Biotechnol.">
        <title>Complete genome sequence of Novosphingobium resinovorum SA1, a versatile xenobiotic-degrading bacterium capable of utilizing sulfanilic acid.</title>
        <authorList>
            <person name="Hegedus B."/>
            <person name="Kos P.B."/>
            <person name="Balint B."/>
            <person name="Maroti G."/>
            <person name="Gan H.M."/>
            <person name="Perei K."/>
            <person name="Rakhely G."/>
        </authorList>
    </citation>
    <scope>NUCLEOTIDE SEQUENCE [LARGE SCALE GENOMIC DNA]</scope>
    <source>
        <strain evidence="3">SA1</strain>
    </source>
</reference>
<dbReference type="EMBL" id="CP017077">
    <property type="protein sequence ID" value="AOR80698.1"/>
    <property type="molecule type" value="Genomic_DNA"/>
</dbReference>
<keyword evidence="3" id="KW-1185">Reference proteome</keyword>
<sequence>MAHAENPGATPPKVEFIVSPGLPEWLQRHSISFGFTSYQTGQLFLVGLMPDGSISLNQQNYSQAMGLCWDRGSLYLASKFQIWRLENMLRPGQVGNDRFDAVFIPRSAHTTGDLDVHELAIDSAGQVVFANTSFSCLATLDPVHSFRALWRPDFISELAPGDRCHLNGIAMLDGAPAYVTTIAGTDEPGQWRKHRVDGGLLIDVRTGNIVAEGFSMPHSPRTVGDMVYLLDSGRGYIVEVDPIKGTSKDLAFVPGFMRGLEIYAGLAFVTVSKPRYGTFAGLPLDAELHARGLAAWCGVMIIDLSTGGLVEWFRLEGDITELFDVTALPSIAAPMSLGVGSEELLTSITFN</sequence>
<keyword evidence="2" id="KW-0614">Plasmid</keyword>
<dbReference type="Proteomes" id="UP000094626">
    <property type="component" value="Plasmid pSA2"/>
</dbReference>
<dbReference type="InterPro" id="IPR017481">
    <property type="entry name" value="CHP03032"/>
</dbReference>
<dbReference type="NCBIfam" id="TIGR03032">
    <property type="entry name" value="TIGR03032 family protein"/>
    <property type="match status" value="1"/>
</dbReference>
<organism evidence="2 3">
    <name type="scientific">Novosphingobium resinovorum</name>
    <dbReference type="NCBI Taxonomy" id="158500"/>
    <lineage>
        <taxon>Bacteria</taxon>
        <taxon>Pseudomonadati</taxon>
        <taxon>Pseudomonadota</taxon>
        <taxon>Alphaproteobacteria</taxon>
        <taxon>Sphingomonadales</taxon>
        <taxon>Sphingomonadaceae</taxon>
        <taxon>Novosphingobium</taxon>
    </lineage>
</organism>
<evidence type="ECO:0000259" key="1">
    <source>
        <dbReference type="Pfam" id="PF16261"/>
    </source>
</evidence>
<dbReference type="AlphaFoldDB" id="A0A1D8AF07"/>
<dbReference type="Pfam" id="PF16261">
    <property type="entry name" value="DUF4915"/>
    <property type="match status" value="1"/>
</dbReference>
<evidence type="ECO:0000313" key="3">
    <source>
        <dbReference type="Proteomes" id="UP000094626"/>
    </source>
</evidence>
<gene>
    <name evidence="2" type="ORF">BES08_28195</name>
</gene>
<evidence type="ECO:0000313" key="2">
    <source>
        <dbReference type="EMBL" id="AOR80698.1"/>
    </source>
</evidence>
<dbReference type="SUPFAM" id="SSF63825">
    <property type="entry name" value="YWTD domain"/>
    <property type="match status" value="1"/>
</dbReference>
<protein>
    <submittedName>
        <fullName evidence="2">TIGR03032 family protein</fullName>
    </submittedName>
</protein>